<evidence type="ECO:0000313" key="2">
    <source>
        <dbReference type="EMBL" id="MCW6034955.1"/>
    </source>
</evidence>
<feature type="transmembrane region" description="Helical" evidence="1">
    <location>
        <begin position="85"/>
        <end position="107"/>
    </location>
</feature>
<organism evidence="2 3">
    <name type="scientific">Spirulina subsalsa FACHB-351</name>
    <dbReference type="NCBI Taxonomy" id="234711"/>
    <lineage>
        <taxon>Bacteria</taxon>
        <taxon>Bacillati</taxon>
        <taxon>Cyanobacteriota</taxon>
        <taxon>Cyanophyceae</taxon>
        <taxon>Spirulinales</taxon>
        <taxon>Spirulinaceae</taxon>
        <taxon>Spirulina</taxon>
    </lineage>
</organism>
<feature type="transmembrane region" description="Helical" evidence="1">
    <location>
        <begin position="27"/>
        <end position="46"/>
    </location>
</feature>
<feature type="transmembrane region" description="Helical" evidence="1">
    <location>
        <begin position="393"/>
        <end position="411"/>
    </location>
</feature>
<name>A0ABT3L0C2_9CYAN</name>
<feature type="transmembrane region" description="Helical" evidence="1">
    <location>
        <begin position="236"/>
        <end position="254"/>
    </location>
</feature>
<keyword evidence="1" id="KW-0812">Transmembrane</keyword>
<protein>
    <submittedName>
        <fullName evidence="2">Uncharacterized protein</fullName>
    </submittedName>
</protein>
<reference evidence="2 3" key="1">
    <citation type="submission" date="2021-08" db="EMBL/GenBank/DDBJ databases">
        <title>Draft genome sequence of Spirulina subsalsa with high tolerance to salinity and hype-accumulation of phycocyanin.</title>
        <authorList>
            <person name="Pei H."/>
            <person name="Jiang L."/>
        </authorList>
    </citation>
    <scope>NUCLEOTIDE SEQUENCE [LARGE SCALE GENOMIC DNA]</scope>
    <source>
        <strain evidence="2 3">FACHB-351</strain>
    </source>
</reference>
<feature type="transmembrane region" description="Helical" evidence="1">
    <location>
        <begin position="119"/>
        <end position="136"/>
    </location>
</feature>
<feature type="transmembrane region" description="Helical" evidence="1">
    <location>
        <begin position="423"/>
        <end position="444"/>
    </location>
</feature>
<keyword evidence="1" id="KW-1133">Transmembrane helix</keyword>
<dbReference type="RefSeq" id="WP_265262615.1">
    <property type="nucleotide sequence ID" value="NZ_JAIHOM010000005.1"/>
</dbReference>
<feature type="transmembrane region" description="Helical" evidence="1">
    <location>
        <begin position="368"/>
        <end position="387"/>
    </location>
</feature>
<gene>
    <name evidence="2" type="ORF">K4A83_01530</name>
</gene>
<sequence>MQALNQKIREISQNILNNSQNFLWKNLVFYGFIILLSGYFINSLVIKREFHDYIFAEWFIHYRSGFVRRGLGGHILLFLQDNYSINAGLVLTGLSYFIFLMFSIFYVLKVKQYKKYIDLESLLVLLFLPVLILFPANTRVIVGRKEFLFFLSLLANLWLVHQALTPIIRDNLDISNQRKFIDSYSLKLGLIYNLISVPTTLTHEAILFLSLPLNLIITSSVLSLQFFPLKSLKRTIMIYAPTLVVSVICLFFKGNKNIALAICESWQKYSHLYPELMADCNQEMYGVLKFFQISTLEAIQEVIEMNILQDHGMSFVLWIFGFTINLILLMRMSFRVLDSFINRYSRQNNPIDPSIHTQSNSIEVFTRFSFKYILLPFIGTGILYVIALDWGRWLFITAISYVLCLLTPSLVQLETLHSHSTHWMLTCLSPLYLVYKKAVYWIYSQAFVEKFYPAYLSLFLYTLFFFKFPHFDIKIYNIYPPYLWGIIKKMIKFSINY</sequence>
<dbReference type="EMBL" id="JAIHOM010000005">
    <property type="protein sequence ID" value="MCW6034955.1"/>
    <property type="molecule type" value="Genomic_DNA"/>
</dbReference>
<evidence type="ECO:0000313" key="3">
    <source>
        <dbReference type="Proteomes" id="UP001526426"/>
    </source>
</evidence>
<keyword evidence="3" id="KW-1185">Reference proteome</keyword>
<feature type="transmembrane region" description="Helical" evidence="1">
    <location>
        <begin position="450"/>
        <end position="468"/>
    </location>
</feature>
<keyword evidence="1" id="KW-0472">Membrane</keyword>
<dbReference type="Proteomes" id="UP001526426">
    <property type="component" value="Unassembled WGS sequence"/>
</dbReference>
<proteinExistence type="predicted"/>
<evidence type="ECO:0000256" key="1">
    <source>
        <dbReference type="SAM" id="Phobius"/>
    </source>
</evidence>
<comment type="caution">
    <text evidence="2">The sequence shown here is derived from an EMBL/GenBank/DDBJ whole genome shotgun (WGS) entry which is preliminary data.</text>
</comment>
<accession>A0ABT3L0C2</accession>
<feature type="transmembrane region" description="Helical" evidence="1">
    <location>
        <begin position="315"/>
        <end position="334"/>
    </location>
</feature>
<feature type="transmembrane region" description="Helical" evidence="1">
    <location>
        <begin position="148"/>
        <end position="168"/>
    </location>
</feature>